<keyword evidence="1" id="KW-0812">Transmembrane</keyword>
<organism evidence="2 3">
    <name type="scientific">Dulcicalothrix desertica PCC 7102</name>
    <dbReference type="NCBI Taxonomy" id="232991"/>
    <lineage>
        <taxon>Bacteria</taxon>
        <taxon>Bacillati</taxon>
        <taxon>Cyanobacteriota</taxon>
        <taxon>Cyanophyceae</taxon>
        <taxon>Nostocales</taxon>
        <taxon>Calotrichaceae</taxon>
        <taxon>Dulcicalothrix</taxon>
    </lineage>
</organism>
<keyword evidence="1" id="KW-1133">Transmembrane helix</keyword>
<dbReference type="EMBL" id="RSCL01000022">
    <property type="protein sequence ID" value="RUT00848.1"/>
    <property type="molecule type" value="Genomic_DNA"/>
</dbReference>
<sequence>MYAEFSAAVHAAFKAEAIEKIVSTTALYNKLSGIELGVSLYILPFPIFALAFLWIEKENIEEERTSLLIDTPMGSIPSMTLEPTIEENEDLDM</sequence>
<dbReference type="Proteomes" id="UP000271624">
    <property type="component" value="Unassembled WGS sequence"/>
</dbReference>
<name>A0A3S1AXL0_9CYAN</name>
<gene>
    <name evidence="2" type="ORF">DSM106972_072570</name>
</gene>
<keyword evidence="3" id="KW-1185">Reference proteome</keyword>
<protein>
    <submittedName>
        <fullName evidence="2">Uncharacterized protein</fullName>
    </submittedName>
</protein>
<comment type="caution">
    <text evidence="2">The sequence shown here is derived from an EMBL/GenBank/DDBJ whole genome shotgun (WGS) entry which is preliminary data.</text>
</comment>
<reference evidence="2" key="2">
    <citation type="journal article" date="2019" name="Genome Biol. Evol.">
        <title>Day and night: Metabolic profiles and evolutionary relationships of six axenic non-marine cyanobacteria.</title>
        <authorList>
            <person name="Will S.E."/>
            <person name="Henke P."/>
            <person name="Boedeker C."/>
            <person name="Huang S."/>
            <person name="Brinkmann H."/>
            <person name="Rohde M."/>
            <person name="Jarek M."/>
            <person name="Friedl T."/>
            <person name="Seufert S."/>
            <person name="Schumacher M."/>
            <person name="Overmann J."/>
            <person name="Neumann-Schaal M."/>
            <person name="Petersen J."/>
        </authorList>
    </citation>
    <scope>NUCLEOTIDE SEQUENCE [LARGE SCALE GENOMIC DNA]</scope>
    <source>
        <strain evidence="2">PCC 7102</strain>
    </source>
</reference>
<evidence type="ECO:0000256" key="1">
    <source>
        <dbReference type="SAM" id="Phobius"/>
    </source>
</evidence>
<accession>A0A3S1AXL0</accession>
<dbReference type="AlphaFoldDB" id="A0A3S1AXL0"/>
<evidence type="ECO:0000313" key="3">
    <source>
        <dbReference type="Proteomes" id="UP000271624"/>
    </source>
</evidence>
<dbReference type="RefSeq" id="WP_233787352.1">
    <property type="nucleotide sequence ID" value="NZ_RSCL01000022.1"/>
</dbReference>
<proteinExistence type="predicted"/>
<keyword evidence="1" id="KW-0472">Membrane</keyword>
<reference evidence="2" key="1">
    <citation type="submission" date="2018-12" db="EMBL/GenBank/DDBJ databases">
        <authorList>
            <person name="Will S."/>
            <person name="Neumann-Schaal M."/>
            <person name="Henke P."/>
        </authorList>
    </citation>
    <scope>NUCLEOTIDE SEQUENCE</scope>
    <source>
        <strain evidence="2">PCC 7102</strain>
    </source>
</reference>
<evidence type="ECO:0000313" key="2">
    <source>
        <dbReference type="EMBL" id="RUT00848.1"/>
    </source>
</evidence>
<feature type="transmembrane region" description="Helical" evidence="1">
    <location>
        <begin position="36"/>
        <end position="55"/>
    </location>
</feature>